<reference evidence="1 2" key="1">
    <citation type="submission" date="2024-11" db="EMBL/GenBank/DDBJ databases">
        <title>Adaptive evolution of stress response genes in parasites aligns with host niche diversity.</title>
        <authorList>
            <person name="Hahn C."/>
            <person name="Resl P."/>
        </authorList>
    </citation>
    <scope>NUCLEOTIDE SEQUENCE [LARGE SCALE GENOMIC DNA]</scope>
    <source>
        <strain evidence="1">EGGRZ-B1_66</strain>
        <tissue evidence="1">Body</tissue>
    </source>
</reference>
<protein>
    <submittedName>
        <fullName evidence="1">Uncharacterized protein</fullName>
    </submittedName>
</protein>
<accession>A0ABD2QNH0</accession>
<dbReference type="AlphaFoldDB" id="A0ABD2QNH0"/>
<dbReference type="EMBL" id="JBJKFK010000013">
    <property type="protein sequence ID" value="KAL3321063.1"/>
    <property type="molecule type" value="Genomic_DNA"/>
</dbReference>
<proteinExistence type="predicted"/>
<organism evidence="1 2">
    <name type="scientific">Cichlidogyrus casuarinus</name>
    <dbReference type="NCBI Taxonomy" id="1844966"/>
    <lineage>
        <taxon>Eukaryota</taxon>
        <taxon>Metazoa</taxon>
        <taxon>Spiralia</taxon>
        <taxon>Lophotrochozoa</taxon>
        <taxon>Platyhelminthes</taxon>
        <taxon>Monogenea</taxon>
        <taxon>Monopisthocotylea</taxon>
        <taxon>Dactylogyridea</taxon>
        <taxon>Ancyrocephalidae</taxon>
        <taxon>Cichlidogyrus</taxon>
    </lineage>
</organism>
<name>A0ABD2QNH0_9PLAT</name>
<dbReference type="Proteomes" id="UP001626550">
    <property type="component" value="Unassembled WGS sequence"/>
</dbReference>
<sequence length="489" mass="56725">MISAECESEDSDASYINHILSVRYKRLHQSEESLFDYYQNFLAKIDAENLNASTEEELSKILADFSLSASLMFSNFGQHRDARDAEGMALQRALLSGNAKSLKSVEIVHNTTSHDTEPFKYHVSNTRIPTVQCRAPSLRFDEIICTCLCRVCSYLAEIGLRSESMKLLERCDKTYFNNSPANRLIHSTFLVIEFEKTLNFGVNIMQLERVERALAILDPAESLITYEKVLPLLPQWNSEKLEQFIGDVNEREILQKLTEDPCFSQFKLLQIRARAHLLLVKLFSLREMKVMAKKHLEKGLDICKTYFMDELSHYFTFYQLALELDSVDLANIKQALFEAYKYLLTWIDEAFNDPEDCKTLLKNNSCNLLFAKMCFILVNMAGQKPPQSFPKRKWQSICEHASSWFETNMIGRYYHPESSQTGEFYLSCATRLMIFMEKTDKPCVELLERAVSYYKKAQHIYEPIAKIYPERYIHTCKSISDLNILISHL</sequence>
<evidence type="ECO:0000313" key="1">
    <source>
        <dbReference type="EMBL" id="KAL3321063.1"/>
    </source>
</evidence>
<keyword evidence="2" id="KW-1185">Reference proteome</keyword>
<comment type="caution">
    <text evidence="1">The sequence shown here is derived from an EMBL/GenBank/DDBJ whole genome shotgun (WGS) entry which is preliminary data.</text>
</comment>
<evidence type="ECO:0000313" key="2">
    <source>
        <dbReference type="Proteomes" id="UP001626550"/>
    </source>
</evidence>
<gene>
    <name evidence="1" type="ORF">Ciccas_000265</name>
</gene>